<dbReference type="EMBL" id="KN838557">
    <property type="protein sequence ID" value="KIK05855.1"/>
    <property type="molecule type" value="Genomic_DNA"/>
</dbReference>
<evidence type="ECO:0008006" key="3">
    <source>
        <dbReference type="Google" id="ProtNLM"/>
    </source>
</evidence>
<evidence type="ECO:0000313" key="1">
    <source>
        <dbReference type="EMBL" id="KIK05855.1"/>
    </source>
</evidence>
<proteinExistence type="predicted"/>
<keyword evidence="2" id="KW-1185">Reference proteome</keyword>
<accession>A0A0C9X180</accession>
<sequence>MSFSDLPLELIQKICDSYVTEFREAPFDDENFQGCWPSDLRTICRTFNNAIQPLIFKKITFDFQYYRIEAQMKDLASSQCPAHLFAKHLYICTPDPLFGPGRFHGSGQPDPSLASPRFEEYIAKAIRNLKNLRSLVWRVRDKDPVLLVIDALLSLESLTSVSIKYADHPCSGFPTFSFSNLTHFSLSVGTPNYPEARIGLDTYIEQRNSLLRQLKDLVLRSPNIARLSVSLNDQFWHPVTTFLSTGTLESATQLKILKLRGVDISSTNPINTHNLSTLNITLSGAPSHTALLDQLMDTNVHLRVLKCGMVTEALINYMNSYSGIEKLSLELAEFIFDDEDDDETEEQVTLPIPPGVPNSGVGSPNARLSNTFGSILQKHQDTLVELSVRVPYGGPWCVTSQWADALASCAKLVYLGITLPSEHLCDFSRNDDTTIGVVHVKNIITTCSTHLRALKLLRIFSSNVPGFRDRYRRRRVSAQIGVMISRTICELEIPDPALYSFQIRKEHCVYEVVQKGDEADYRYCERRLDPQPVSNRSDSESDPDL</sequence>
<protein>
    <recommendedName>
        <fullName evidence="3">F-box domain-containing protein</fullName>
    </recommendedName>
</protein>
<dbReference type="AlphaFoldDB" id="A0A0C9X180"/>
<reference evidence="1 2" key="1">
    <citation type="submission" date="2014-04" db="EMBL/GenBank/DDBJ databases">
        <authorList>
            <consortium name="DOE Joint Genome Institute"/>
            <person name="Kuo A."/>
            <person name="Kohler A."/>
            <person name="Nagy L.G."/>
            <person name="Floudas D."/>
            <person name="Copeland A."/>
            <person name="Barry K.W."/>
            <person name="Cichocki N."/>
            <person name="Veneault-Fourrey C."/>
            <person name="LaButti K."/>
            <person name="Lindquist E.A."/>
            <person name="Lipzen A."/>
            <person name="Lundell T."/>
            <person name="Morin E."/>
            <person name="Murat C."/>
            <person name="Sun H."/>
            <person name="Tunlid A."/>
            <person name="Henrissat B."/>
            <person name="Grigoriev I.V."/>
            <person name="Hibbett D.S."/>
            <person name="Martin F."/>
            <person name="Nordberg H.P."/>
            <person name="Cantor M.N."/>
            <person name="Hua S.X."/>
        </authorList>
    </citation>
    <scope>NUCLEOTIDE SEQUENCE [LARGE SCALE GENOMIC DNA]</scope>
    <source>
        <strain evidence="1 2">LaAM-08-1</strain>
    </source>
</reference>
<dbReference type="SUPFAM" id="SSF52047">
    <property type="entry name" value="RNI-like"/>
    <property type="match status" value="1"/>
</dbReference>
<organism evidence="1 2">
    <name type="scientific">Laccaria amethystina LaAM-08-1</name>
    <dbReference type="NCBI Taxonomy" id="1095629"/>
    <lineage>
        <taxon>Eukaryota</taxon>
        <taxon>Fungi</taxon>
        <taxon>Dikarya</taxon>
        <taxon>Basidiomycota</taxon>
        <taxon>Agaricomycotina</taxon>
        <taxon>Agaricomycetes</taxon>
        <taxon>Agaricomycetidae</taxon>
        <taxon>Agaricales</taxon>
        <taxon>Agaricineae</taxon>
        <taxon>Hydnangiaceae</taxon>
        <taxon>Laccaria</taxon>
    </lineage>
</organism>
<gene>
    <name evidence="1" type="ORF">K443DRAFT_674895</name>
</gene>
<name>A0A0C9X180_9AGAR</name>
<dbReference type="HOGENOM" id="CLU_499720_0_0_1"/>
<reference evidence="2" key="2">
    <citation type="submission" date="2015-01" db="EMBL/GenBank/DDBJ databases">
        <title>Evolutionary Origins and Diversification of the Mycorrhizal Mutualists.</title>
        <authorList>
            <consortium name="DOE Joint Genome Institute"/>
            <consortium name="Mycorrhizal Genomics Consortium"/>
            <person name="Kohler A."/>
            <person name="Kuo A."/>
            <person name="Nagy L.G."/>
            <person name="Floudas D."/>
            <person name="Copeland A."/>
            <person name="Barry K.W."/>
            <person name="Cichocki N."/>
            <person name="Veneault-Fourrey C."/>
            <person name="LaButti K."/>
            <person name="Lindquist E.A."/>
            <person name="Lipzen A."/>
            <person name="Lundell T."/>
            <person name="Morin E."/>
            <person name="Murat C."/>
            <person name="Riley R."/>
            <person name="Ohm R."/>
            <person name="Sun H."/>
            <person name="Tunlid A."/>
            <person name="Henrissat B."/>
            <person name="Grigoriev I.V."/>
            <person name="Hibbett D.S."/>
            <person name="Martin F."/>
        </authorList>
    </citation>
    <scope>NUCLEOTIDE SEQUENCE [LARGE SCALE GENOMIC DNA]</scope>
    <source>
        <strain evidence="2">LaAM-08-1</strain>
    </source>
</reference>
<dbReference type="Proteomes" id="UP000054477">
    <property type="component" value="Unassembled WGS sequence"/>
</dbReference>
<dbReference type="STRING" id="1095629.A0A0C9X180"/>
<dbReference type="OrthoDB" id="3541472at2759"/>
<evidence type="ECO:0000313" key="2">
    <source>
        <dbReference type="Proteomes" id="UP000054477"/>
    </source>
</evidence>